<accession>A0A0V7ZPN7</accession>
<feature type="transmembrane region" description="Helical" evidence="1">
    <location>
        <begin position="21"/>
        <end position="46"/>
    </location>
</feature>
<proteinExistence type="predicted"/>
<evidence type="ECO:0000256" key="1">
    <source>
        <dbReference type="SAM" id="Phobius"/>
    </source>
</evidence>
<protein>
    <submittedName>
        <fullName evidence="2">Uncharacterized protein</fullName>
    </submittedName>
</protein>
<organism evidence="2 3">
    <name type="scientific">Mastigocoleus testarum BC008</name>
    <dbReference type="NCBI Taxonomy" id="371196"/>
    <lineage>
        <taxon>Bacteria</taxon>
        <taxon>Bacillati</taxon>
        <taxon>Cyanobacteriota</taxon>
        <taxon>Cyanophyceae</taxon>
        <taxon>Nostocales</taxon>
        <taxon>Hapalosiphonaceae</taxon>
        <taxon>Mastigocoleus</taxon>
    </lineage>
</organism>
<dbReference type="Proteomes" id="UP000053372">
    <property type="component" value="Unassembled WGS sequence"/>
</dbReference>
<reference evidence="2 3" key="1">
    <citation type="journal article" date="2015" name="Genome Announc.">
        <title>Draft Genome of the Euendolithic (true boring) Cyanobacterium Mastigocoleus testarum strain BC008.</title>
        <authorList>
            <person name="Guida B.S."/>
            <person name="Garcia-Pichel F."/>
        </authorList>
    </citation>
    <scope>NUCLEOTIDE SEQUENCE [LARGE SCALE GENOMIC DNA]</scope>
    <source>
        <strain evidence="2 3">BC008</strain>
    </source>
</reference>
<name>A0A0V7ZPN7_9CYAN</name>
<sequence>MNSKVKDRIINNQISKEAVEWLLRQIIVLPKSWLIINLIFIILSTIEISWGKDFSYKFAIKNTTAIFLTLMWLPAVLKIFALSGGVLKTPAGEFDSSGMINMLQSLSADSLGFLIEQTKLAEEVAPPEQQQEMRQIRQEWQRYYSSKIPVSDAKQLLEGLAQRYKDIRKSMPSGAQRTFEMESIAGRMRALAEIVNFPVSEVDKFLQSEDQGHRLLGLSIAEWSGKAIYFDLVLDLISNSKSAFEQTVGLRAMESMLYRLELQQKSKLKSVLIEQRDFNEKEKRWIKKDSNRWLISERLLSAMKI</sequence>
<feature type="transmembrane region" description="Helical" evidence="1">
    <location>
        <begin position="66"/>
        <end position="87"/>
    </location>
</feature>
<dbReference type="OrthoDB" id="507441at2"/>
<dbReference type="RefSeq" id="WP_027844567.1">
    <property type="nucleotide sequence ID" value="NZ_LMTZ01000096.1"/>
</dbReference>
<comment type="caution">
    <text evidence="2">The sequence shown here is derived from an EMBL/GenBank/DDBJ whole genome shotgun (WGS) entry which is preliminary data.</text>
</comment>
<keyword evidence="1" id="KW-0472">Membrane</keyword>
<evidence type="ECO:0000313" key="3">
    <source>
        <dbReference type="Proteomes" id="UP000053372"/>
    </source>
</evidence>
<keyword evidence="3" id="KW-1185">Reference proteome</keyword>
<keyword evidence="1" id="KW-0812">Transmembrane</keyword>
<keyword evidence="1" id="KW-1133">Transmembrane helix</keyword>
<gene>
    <name evidence="2" type="ORF">BC008_43135</name>
</gene>
<dbReference type="EMBL" id="LMTZ01000096">
    <property type="protein sequence ID" value="KST66525.1"/>
    <property type="molecule type" value="Genomic_DNA"/>
</dbReference>
<dbReference type="AlphaFoldDB" id="A0A0V7ZPN7"/>
<evidence type="ECO:0000313" key="2">
    <source>
        <dbReference type="EMBL" id="KST66525.1"/>
    </source>
</evidence>